<sequence>MTDGLNEKRNALTGDVYQSILDGRTALGMELGSTRIKAVLVDEHQKPIASGSHDWENRYVDNIWTYTLEDIWEGVQDSFAKLAADVKARYGVTLTTVGSIGISAMMHGYMAFDKAGEILVPFRTWRNTMTEEASEKLTELFQYHIPQRWSIAHLYQAILKKEAHVPEIDYLITLEGYVHWKLTGRKVLGIGDCAGMFPIDTDKKDFHERMIAQFDELTAGENLPWKLRDILPQALTAGEEAGELTEEGARLLDPTGALRPGIPLCPPEGDAGTGMVATGSVAKRTGNVSAGTSVFAMVVLEKELKKVHEELDLVTTPAGDLVAMVHCNNCTSDLNAWVDLFEEFSAAMGMKVDRNQLFETLYNLALEGDPDCGGLLAYNYFSGEHITHFEEGRPAFVRLPDSRFNLANFMRVHLYTALGALRVGMDILFKEEGVKLDSLLGHGGLFKTKGVGQRIMAAAAGVPVTVMETAGEGGAWGAAILASYMRYRKDGGSDSLAKYLADSVFADEEGVVMEPQEADERGFEVFMERYISGLPIERAAVECLPGRV</sequence>
<dbReference type="EC" id="2.7.1.17" evidence="6"/>
<dbReference type="CDD" id="cd07809">
    <property type="entry name" value="ASKHA_NBD_FGGY_BaXK-like"/>
    <property type="match status" value="1"/>
</dbReference>
<evidence type="ECO:0000256" key="3">
    <source>
        <dbReference type="ARBA" id="ARBA00022777"/>
    </source>
</evidence>
<organism evidence="6 7">
    <name type="scientific">Hungatella hathewayi</name>
    <dbReference type="NCBI Taxonomy" id="154046"/>
    <lineage>
        <taxon>Bacteria</taxon>
        <taxon>Bacillati</taxon>
        <taxon>Bacillota</taxon>
        <taxon>Clostridia</taxon>
        <taxon>Lachnospirales</taxon>
        <taxon>Lachnospiraceae</taxon>
        <taxon>Hungatella</taxon>
    </lineage>
</organism>
<accession>A0A174K1K0</accession>
<keyword evidence="2 6" id="KW-0808">Transferase</keyword>
<proteinExistence type="inferred from homology"/>
<dbReference type="PANTHER" id="PTHR43095">
    <property type="entry name" value="SUGAR KINASE"/>
    <property type="match status" value="1"/>
</dbReference>
<dbReference type="Pfam" id="PF00370">
    <property type="entry name" value="FGGY_N"/>
    <property type="match status" value="1"/>
</dbReference>
<dbReference type="GO" id="GO:0004856">
    <property type="term" value="F:D-xylulokinase activity"/>
    <property type="evidence" value="ECO:0007669"/>
    <property type="project" value="UniProtKB-EC"/>
</dbReference>
<dbReference type="AlphaFoldDB" id="A0A174K1K0"/>
<comment type="similarity">
    <text evidence="1">Belongs to the FGGY kinase family.</text>
</comment>
<reference evidence="6 7" key="1">
    <citation type="submission" date="2015-09" db="EMBL/GenBank/DDBJ databases">
        <authorList>
            <consortium name="Pathogen Informatics"/>
        </authorList>
    </citation>
    <scope>NUCLEOTIDE SEQUENCE [LARGE SCALE GENOMIC DNA]</scope>
    <source>
        <strain evidence="6 7">2789STDY5608850</strain>
    </source>
</reference>
<feature type="domain" description="Carbohydrate kinase FGGY N-terminal" evidence="4">
    <location>
        <begin position="26"/>
        <end position="251"/>
    </location>
</feature>
<gene>
    <name evidence="6" type="primary">xylB_3</name>
    <name evidence="6" type="ORF">ERS852407_04759</name>
</gene>
<name>A0A174K1K0_9FIRM</name>
<evidence type="ECO:0000256" key="2">
    <source>
        <dbReference type="ARBA" id="ARBA00022679"/>
    </source>
</evidence>
<dbReference type="Gene3D" id="3.30.420.40">
    <property type="match status" value="2"/>
</dbReference>
<keyword evidence="3" id="KW-0418">Kinase</keyword>
<dbReference type="InterPro" id="IPR018484">
    <property type="entry name" value="FGGY_N"/>
</dbReference>
<dbReference type="EMBL" id="CYZE01000016">
    <property type="protein sequence ID" value="CUP03240.1"/>
    <property type="molecule type" value="Genomic_DNA"/>
</dbReference>
<feature type="domain" description="Carbohydrate kinase FGGY C-terminal" evidence="5">
    <location>
        <begin position="287"/>
        <end position="484"/>
    </location>
</feature>
<dbReference type="Proteomes" id="UP000095651">
    <property type="component" value="Unassembled WGS sequence"/>
</dbReference>
<protein>
    <submittedName>
        <fullName evidence="6">BadF/BadG/BcrA/BcrD type ATPase</fullName>
        <ecNumber evidence="6">2.7.1.17</ecNumber>
    </submittedName>
</protein>
<dbReference type="SUPFAM" id="SSF53067">
    <property type="entry name" value="Actin-like ATPase domain"/>
    <property type="match status" value="2"/>
</dbReference>
<dbReference type="Pfam" id="PF02782">
    <property type="entry name" value="FGGY_C"/>
    <property type="match status" value="1"/>
</dbReference>
<dbReference type="InterPro" id="IPR043129">
    <property type="entry name" value="ATPase_NBD"/>
</dbReference>
<evidence type="ECO:0000259" key="5">
    <source>
        <dbReference type="Pfam" id="PF02782"/>
    </source>
</evidence>
<evidence type="ECO:0000259" key="4">
    <source>
        <dbReference type="Pfam" id="PF00370"/>
    </source>
</evidence>
<evidence type="ECO:0000313" key="7">
    <source>
        <dbReference type="Proteomes" id="UP000095651"/>
    </source>
</evidence>
<dbReference type="PANTHER" id="PTHR43095:SF5">
    <property type="entry name" value="XYLULOSE KINASE"/>
    <property type="match status" value="1"/>
</dbReference>
<evidence type="ECO:0000313" key="6">
    <source>
        <dbReference type="EMBL" id="CUP03240.1"/>
    </source>
</evidence>
<evidence type="ECO:0000256" key="1">
    <source>
        <dbReference type="ARBA" id="ARBA00009156"/>
    </source>
</evidence>
<dbReference type="InterPro" id="IPR050406">
    <property type="entry name" value="FGGY_Carb_Kinase"/>
</dbReference>
<dbReference type="InterPro" id="IPR018485">
    <property type="entry name" value="FGGY_C"/>
</dbReference>